<name>A0ABP8WYQ1_9MICO</name>
<comment type="caution">
    <text evidence="9">The sequence shown here is derived from an EMBL/GenBank/DDBJ whole genome shotgun (WGS) entry which is preliminary data.</text>
</comment>
<evidence type="ECO:0000256" key="3">
    <source>
        <dbReference type="ARBA" id="ARBA00022475"/>
    </source>
</evidence>
<evidence type="ECO:0000256" key="7">
    <source>
        <dbReference type="SAM" id="Phobius"/>
    </source>
</evidence>
<sequence>MNVMFVLDLIGVFFFAVSGSLLAARRDFDIVGSVMLASLVGLGGGVIRDLVINQGVPNAFQQPLYVVPPLLAALTVYLHVFGVRRLRRTLLLFDAGGLALFCVTGTLTALESGMGAVTSVLLGLTTAVGGGVMRDVVANEIPQVFRPQGLYAIPAVAGAALTSLLWNLDWFNVVTGSAVAALVFAARGLSLRHRWRVPLAGRAGSGGMP</sequence>
<evidence type="ECO:0000313" key="10">
    <source>
        <dbReference type="Proteomes" id="UP001500843"/>
    </source>
</evidence>
<dbReference type="Pfam" id="PF03458">
    <property type="entry name" value="Gly_transporter"/>
    <property type="match status" value="2"/>
</dbReference>
<keyword evidence="4 7" id="KW-0812">Transmembrane</keyword>
<feature type="transmembrane region" description="Helical" evidence="7">
    <location>
        <begin position="31"/>
        <end position="52"/>
    </location>
</feature>
<organism evidence="9 10">
    <name type="scientific">Promicromonospora umidemergens</name>
    <dbReference type="NCBI Taxonomy" id="629679"/>
    <lineage>
        <taxon>Bacteria</taxon>
        <taxon>Bacillati</taxon>
        <taxon>Actinomycetota</taxon>
        <taxon>Actinomycetes</taxon>
        <taxon>Micrococcales</taxon>
        <taxon>Promicromonosporaceae</taxon>
        <taxon>Promicromonospora</taxon>
    </lineage>
</organism>
<keyword evidence="6 7" id="KW-0472">Membrane</keyword>
<keyword evidence="5 7" id="KW-1133">Transmembrane helix</keyword>
<feature type="transmembrane region" description="Helical" evidence="7">
    <location>
        <begin position="90"/>
        <end position="110"/>
    </location>
</feature>
<dbReference type="EMBL" id="BAABHM010000009">
    <property type="protein sequence ID" value="GAA4696911.1"/>
    <property type="molecule type" value="Genomic_DNA"/>
</dbReference>
<feature type="transmembrane region" description="Helical" evidence="7">
    <location>
        <begin position="64"/>
        <end position="83"/>
    </location>
</feature>
<feature type="transmembrane region" description="Helical" evidence="7">
    <location>
        <begin position="116"/>
        <end position="137"/>
    </location>
</feature>
<feature type="domain" description="Glycine transporter" evidence="8">
    <location>
        <begin position="92"/>
        <end position="166"/>
    </location>
</feature>
<keyword evidence="10" id="KW-1185">Reference proteome</keyword>
<comment type="similarity">
    <text evidence="2">Belongs to the UPF0126 family.</text>
</comment>
<evidence type="ECO:0000256" key="1">
    <source>
        <dbReference type="ARBA" id="ARBA00004651"/>
    </source>
</evidence>
<dbReference type="InterPro" id="IPR005115">
    <property type="entry name" value="Gly_transporter"/>
</dbReference>
<feature type="transmembrane region" description="Helical" evidence="7">
    <location>
        <begin position="149"/>
        <end position="166"/>
    </location>
</feature>
<reference evidence="10" key="1">
    <citation type="journal article" date="2019" name="Int. J. Syst. Evol. Microbiol.">
        <title>The Global Catalogue of Microorganisms (GCM) 10K type strain sequencing project: providing services to taxonomists for standard genome sequencing and annotation.</title>
        <authorList>
            <consortium name="The Broad Institute Genomics Platform"/>
            <consortium name="The Broad Institute Genome Sequencing Center for Infectious Disease"/>
            <person name="Wu L."/>
            <person name="Ma J."/>
        </authorList>
    </citation>
    <scope>NUCLEOTIDE SEQUENCE [LARGE SCALE GENOMIC DNA]</scope>
    <source>
        <strain evidence="10">JCM 17975</strain>
    </source>
</reference>
<protein>
    <submittedName>
        <fullName evidence="9">Trimeric intracellular cation channel family protein</fullName>
    </submittedName>
</protein>
<evidence type="ECO:0000313" key="9">
    <source>
        <dbReference type="EMBL" id="GAA4696911.1"/>
    </source>
</evidence>
<gene>
    <name evidence="9" type="ORF">GCM10023198_16290</name>
</gene>
<feature type="transmembrane region" description="Helical" evidence="7">
    <location>
        <begin position="6"/>
        <end position="24"/>
    </location>
</feature>
<dbReference type="PANTHER" id="PTHR30506:SF3">
    <property type="entry name" value="UPF0126 INNER MEMBRANE PROTEIN YADS-RELATED"/>
    <property type="match status" value="1"/>
</dbReference>
<feature type="transmembrane region" description="Helical" evidence="7">
    <location>
        <begin position="172"/>
        <end position="189"/>
    </location>
</feature>
<evidence type="ECO:0000256" key="4">
    <source>
        <dbReference type="ARBA" id="ARBA00022692"/>
    </source>
</evidence>
<evidence type="ECO:0000256" key="5">
    <source>
        <dbReference type="ARBA" id="ARBA00022989"/>
    </source>
</evidence>
<dbReference type="PANTHER" id="PTHR30506">
    <property type="entry name" value="INNER MEMBRANE PROTEIN"/>
    <property type="match status" value="1"/>
</dbReference>
<feature type="domain" description="Glycine transporter" evidence="8">
    <location>
        <begin position="6"/>
        <end position="78"/>
    </location>
</feature>
<evidence type="ECO:0000256" key="2">
    <source>
        <dbReference type="ARBA" id="ARBA00008193"/>
    </source>
</evidence>
<accession>A0ABP8WYQ1</accession>
<proteinExistence type="inferred from homology"/>
<dbReference type="Proteomes" id="UP001500843">
    <property type="component" value="Unassembled WGS sequence"/>
</dbReference>
<evidence type="ECO:0000259" key="8">
    <source>
        <dbReference type="Pfam" id="PF03458"/>
    </source>
</evidence>
<comment type="subcellular location">
    <subcellularLocation>
        <location evidence="1">Cell membrane</location>
        <topology evidence="1">Multi-pass membrane protein</topology>
    </subcellularLocation>
</comment>
<evidence type="ECO:0000256" key="6">
    <source>
        <dbReference type="ARBA" id="ARBA00023136"/>
    </source>
</evidence>
<keyword evidence="3" id="KW-1003">Cell membrane</keyword>